<name>A0A5J4VAD8_9EUKA</name>
<dbReference type="EMBL" id="SNRW01008416">
    <property type="protein sequence ID" value="KAA6379558.1"/>
    <property type="molecule type" value="Genomic_DNA"/>
</dbReference>
<proteinExistence type="predicted"/>
<evidence type="ECO:0000256" key="1">
    <source>
        <dbReference type="SAM" id="Phobius"/>
    </source>
</evidence>
<keyword evidence="1" id="KW-0472">Membrane</keyword>
<sequence length="91" mass="10245">MPIDKISLASSRGNSLAQSTSNLMVIKFNQVDNMLFSSLFSLQKKQDFKAINLFYIFSHIITMLQIIGGIVRVFEFPMTGSVGKIVFDFFA</sequence>
<dbReference type="Proteomes" id="UP000324800">
    <property type="component" value="Unassembled WGS sequence"/>
</dbReference>
<keyword evidence="1" id="KW-1133">Transmembrane helix</keyword>
<feature type="non-terminal residue" evidence="2">
    <location>
        <position position="91"/>
    </location>
</feature>
<accession>A0A5J4VAD8</accession>
<gene>
    <name evidence="2" type="ORF">EZS28_024915</name>
</gene>
<comment type="caution">
    <text evidence="2">The sequence shown here is derived from an EMBL/GenBank/DDBJ whole genome shotgun (WGS) entry which is preliminary data.</text>
</comment>
<keyword evidence="1" id="KW-0812">Transmembrane</keyword>
<reference evidence="2 3" key="1">
    <citation type="submission" date="2019-03" db="EMBL/GenBank/DDBJ databases">
        <title>Single cell metagenomics reveals metabolic interactions within the superorganism composed of flagellate Streblomastix strix and complex community of Bacteroidetes bacteria on its surface.</title>
        <authorList>
            <person name="Treitli S.C."/>
            <person name="Kolisko M."/>
            <person name="Husnik F."/>
            <person name="Keeling P."/>
            <person name="Hampl V."/>
        </authorList>
    </citation>
    <scope>NUCLEOTIDE SEQUENCE [LARGE SCALE GENOMIC DNA]</scope>
    <source>
        <strain evidence="2">ST1C</strain>
    </source>
</reference>
<dbReference type="AlphaFoldDB" id="A0A5J4VAD8"/>
<protein>
    <submittedName>
        <fullName evidence="2">Uncharacterized protein</fullName>
    </submittedName>
</protein>
<feature type="transmembrane region" description="Helical" evidence="1">
    <location>
        <begin position="53"/>
        <end position="74"/>
    </location>
</feature>
<organism evidence="2 3">
    <name type="scientific">Streblomastix strix</name>
    <dbReference type="NCBI Taxonomy" id="222440"/>
    <lineage>
        <taxon>Eukaryota</taxon>
        <taxon>Metamonada</taxon>
        <taxon>Preaxostyla</taxon>
        <taxon>Oxymonadida</taxon>
        <taxon>Streblomastigidae</taxon>
        <taxon>Streblomastix</taxon>
    </lineage>
</organism>
<evidence type="ECO:0000313" key="3">
    <source>
        <dbReference type="Proteomes" id="UP000324800"/>
    </source>
</evidence>
<evidence type="ECO:0000313" key="2">
    <source>
        <dbReference type="EMBL" id="KAA6379558.1"/>
    </source>
</evidence>